<dbReference type="Proteomes" id="UP000776164">
    <property type="component" value="Unassembled WGS sequence"/>
</dbReference>
<dbReference type="Gene3D" id="1.20.120.450">
    <property type="entry name" value="dinb family like domain"/>
    <property type="match status" value="1"/>
</dbReference>
<dbReference type="InterPro" id="IPR014710">
    <property type="entry name" value="RmlC-like_jellyroll"/>
</dbReference>
<organism evidence="1 2">
    <name type="scientific">Subtercola frigoramans</name>
    <dbReference type="NCBI Taxonomy" id="120298"/>
    <lineage>
        <taxon>Bacteria</taxon>
        <taxon>Bacillati</taxon>
        <taxon>Actinomycetota</taxon>
        <taxon>Actinomycetes</taxon>
        <taxon>Micrococcales</taxon>
        <taxon>Microbacteriaceae</taxon>
        <taxon>Subtercola</taxon>
    </lineage>
</organism>
<evidence type="ECO:0000313" key="1">
    <source>
        <dbReference type="EMBL" id="MBM7472772.1"/>
    </source>
</evidence>
<proteinExistence type="predicted"/>
<keyword evidence="2" id="KW-1185">Reference proteome</keyword>
<dbReference type="InterPro" id="IPR034660">
    <property type="entry name" value="DinB/YfiT-like"/>
</dbReference>
<dbReference type="InterPro" id="IPR011051">
    <property type="entry name" value="RmlC_Cupin_sf"/>
</dbReference>
<dbReference type="SUPFAM" id="SSF51182">
    <property type="entry name" value="RmlC-like cupins"/>
    <property type="match status" value="1"/>
</dbReference>
<protein>
    <submittedName>
        <fullName evidence="1">Damage-inducible protein DinB</fullName>
    </submittedName>
</protein>
<accession>A0ABS2L6R9</accession>
<evidence type="ECO:0000313" key="2">
    <source>
        <dbReference type="Proteomes" id="UP000776164"/>
    </source>
</evidence>
<dbReference type="Pfam" id="PF04978">
    <property type="entry name" value="MST"/>
    <property type="match status" value="1"/>
</dbReference>
<name>A0ABS2L6R9_9MICO</name>
<dbReference type="EMBL" id="JAFBBU010000001">
    <property type="protein sequence ID" value="MBM7472772.1"/>
    <property type="molecule type" value="Genomic_DNA"/>
</dbReference>
<comment type="caution">
    <text evidence="1">The sequence shown here is derived from an EMBL/GenBank/DDBJ whole genome shotgun (WGS) entry which is preliminary data.</text>
</comment>
<gene>
    <name evidence="1" type="ORF">JOE66_002406</name>
</gene>
<dbReference type="RefSeq" id="WP_307827179.1">
    <property type="nucleotide sequence ID" value="NZ_BAAAHT010000002.1"/>
</dbReference>
<dbReference type="SUPFAM" id="SSF109854">
    <property type="entry name" value="DinB/YfiT-like putative metalloenzymes"/>
    <property type="match status" value="1"/>
</dbReference>
<reference evidence="1 2" key="1">
    <citation type="submission" date="2021-01" db="EMBL/GenBank/DDBJ databases">
        <title>Sequencing the genomes of 1000 actinobacteria strains.</title>
        <authorList>
            <person name="Klenk H.-P."/>
        </authorList>
    </citation>
    <scope>NUCLEOTIDE SEQUENCE [LARGE SCALE GENOMIC DNA]</scope>
    <source>
        <strain evidence="1 2">DSM 13057</strain>
    </source>
</reference>
<dbReference type="InterPro" id="IPR007061">
    <property type="entry name" value="MST-like"/>
</dbReference>
<dbReference type="Gene3D" id="2.60.120.10">
    <property type="entry name" value="Jelly Rolls"/>
    <property type="match status" value="1"/>
</dbReference>
<sequence>MDDTNAKTVLQRYLQTGRDALLWKLEGLSEYDVRRPMVASGTNLLGIVKHTASTEAGYFGEVFGRPFAEPLPWIAADAEDNADMWATLEESPESIIGLYHRVWANSDATIAALPLDAPGVVPWWPGERGKVTLQQILVHMIAETHRHAGHADIVRELIDGSAGLRADNSNLPEGDRAWWESYRRRLETVALRTREGVDDPTVTDPANYRALWENDFVRVLEYADVPGAETSPHDHPNSVMITLSGFDRRLSSGGRESDVSLPRGKAVWLPAQRHSGTNTGETPTHTILVELKGAAAGTASGASLGPQDL</sequence>